<dbReference type="Pfam" id="PF04055">
    <property type="entry name" value="Radical_SAM"/>
    <property type="match status" value="1"/>
</dbReference>
<dbReference type="SFLD" id="SFLDS00029">
    <property type="entry name" value="Radical_SAM"/>
    <property type="match status" value="1"/>
</dbReference>
<dbReference type="PANTHER" id="PTHR43787:SF13">
    <property type="entry name" value="FEMO COFACTOR BIOSYNTHESIS PROTEIN NIFB"/>
    <property type="match status" value="1"/>
</dbReference>
<evidence type="ECO:0000259" key="15">
    <source>
        <dbReference type="PROSITE" id="PS51918"/>
    </source>
</evidence>
<name>E3GWP9_METFV</name>
<keyword evidence="6" id="KW-0004">4Fe-4S</keyword>
<keyword evidence="12" id="KW-0456">Lyase</keyword>
<dbReference type="InterPro" id="IPR058240">
    <property type="entry name" value="rSAM_sf"/>
</dbReference>
<dbReference type="OrthoDB" id="53113at2157"/>
<reference evidence="16 17" key="1">
    <citation type="journal article" date="2010" name="Stand. Genomic Sci.">
        <title>Complete genome sequence of Methanothermus fervidus type strain (V24S).</title>
        <authorList>
            <person name="Anderson I."/>
            <person name="Djao O.D."/>
            <person name="Misra M."/>
            <person name="Chertkov O."/>
            <person name="Nolan M."/>
            <person name="Lucas S."/>
            <person name="Lapidus A."/>
            <person name="Del Rio T.G."/>
            <person name="Tice H."/>
            <person name="Cheng J.F."/>
            <person name="Tapia R."/>
            <person name="Han C."/>
            <person name="Goodwin L."/>
            <person name="Pitluck S."/>
            <person name="Liolios K."/>
            <person name="Ivanova N."/>
            <person name="Mavromatis K."/>
            <person name="Mikhailova N."/>
            <person name="Pati A."/>
            <person name="Brambilla E."/>
            <person name="Chen A."/>
            <person name="Palaniappan K."/>
            <person name="Land M."/>
            <person name="Hauser L."/>
            <person name="Chang Y.J."/>
            <person name="Jeffries C.D."/>
            <person name="Sikorski J."/>
            <person name="Spring S."/>
            <person name="Rohde M."/>
            <person name="Eichinger K."/>
            <person name="Huber H."/>
            <person name="Wirth R."/>
            <person name="Goker M."/>
            <person name="Detter J.C."/>
            <person name="Woyke T."/>
            <person name="Bristow J."/>
            <person name="Eisen J.A."/>
            <person name="Markowitz V."/>
            <person name="Hugenholtz P."/>
            <person name="Klenk H.P."/>
            <person name="Kyrpides N.C."/>
        </authorList>
    </citation>
    <scope>NUCLEOTIDE SEQUENCE [LARGE SCALE GENOMIC DNA]</scope>
    <source>
        <strain evidence="17">ATCC 43054 / DSM 2088 / JCM 10308 / V24 S</strain>
    </source>
</reference>
<evidence type="ECO:0000256" key="11">
    <source>
        <dbReference type="ARBA" id="ARBA00023231"/>
    </source>
</evidence>
<dbReference type="GO" id="GO:0046872">
    <property type="term" value="F:metal ion binding"/>
    <property type="evidence" value="ECO:0007669"/>
    <property type="project" value="UniProtKB-KW"/>
</dbReference>
<dbReference type="GO" id="GO:0051539">
    <property type="term" value="F:4 iron, 4 sulfur cluster binding"/>
    <property type="evidence" value="ECO:0007669"/>
    <property type="project" value="UniProtKB-KW"/>
</dbReference>
<feature type="domain" description="Radical SAM core" evidence="15">
    <location>
        <begin position="23"/>
        <end position="262"/>
    </location>
</feature>
<evidence type="ECO:0000256" key="8">
    <source>
        <dbReference type="ARBA" id="ARBA00022723"/>
    </source>
</evidence>
<evidence type="ECO:0000256" key="4">
    <source>
        <dbReference type="ARBA" id="ARBA00006804"/>
    </source>
</evidence>
<accession>E3GWP9</accession>
<evidence type="ECO:0000256" key="14">
    <source>
        <dbReference type="ARBA" id="ARBA00032102"/>
    </source>
</evidence>
<evidence type="ECO:0000256" key="1">
    <source>
        <dbReference type="ARBA" id="ARBA00001966"/>
    </source>
</evidence>
<dbReference type="GO" id="GO:0016829">
    <property type="term" value="F:lyase activity"/>
    <property type="evidence" value="ECO:0007669"/>
    <property type="project" value="UniProtKB-KW"/>
</dbReference>
<dbReference type="Gene3D" id="3.20.20.70">
    <property type="entry name" value="Aldolase class I"/>
    <property type="match status" value="1"/>
</dbReference>
<keyword evidence="11" id="KW-0535">Nitrogen fixation</keyword>
<evidence type="ECO:0000256" key="5">
    <source>
        <dbReference type="ARBA" id="ARBA00021702"/>
    </source>
</evidence>
<evidence type="ECO:0000256" key="3">
    <source>
        <dbReference type="ARBA" id="ARBA00005155"/>
    </source>
</evidence>
<dbReference type="InterPro" id="IPR013785">
    <property type="entry name" value="Aldolase_TIM"/>
</dbReference>
<dbReference type="InterPro" id="IPR006638">
    <property type="entry name" value="Elp3/MiaA/NifB-like_rSAM"/>
</dbReference>
<evidence type="ECO:0000256" key="13">
    <source>
        <dbReference type="ARBA" id="ARBA00030926"/>
    </source>
</evidence>
<evidence type="ECO:0000256" key="10">
    <source>
        <dbReference type="ARBA" id="ARBA00023014"/>
    </source>
</evidence>
<evidence type="ECO:0000256" key="6">
    <source>
        <dbReference type="ARBA" id="ARBA00022485"/>
    </source>
</evidence>
<keyword evidence="10" id="KW-0411">Iron-sulfur</keyword>
<dbReference type="UniPathway" id="UPA00782"/>
<dbReference type="CDD" id="cd01335">
    <property type="entry name" value="Radical_SAM"/>
    <property type="match status" value="1"/>
</dbReference>
<evidence type="ECO:0000256" key="12">
    <source>
        <dbReference type="ARBA" id="ARBA00023239"/>
    </source>
</evidence>
<dbReference type="HOGENOM" id="CLU_027639_1_0_2"/>
<evidence type="ECO:0000313" key="16">
    <source>
        <dbReference type="EMBL" id="ADP77968.1"/>
    </source>
</evidence>
<evidence type="ECO:0000256" key="7">
    <source>
        <dbReference type="ARBA" id="ARBA00022691"/>
    </source>
</evidence>
<sequence length="284" mass="32026">MTPRQTRFAHFTKVHPCFNEKLHDKVGRIHLPIAPKCNIHCNFCVREKSKCKIRPGVTSRIMTVDEAIKHVEKVTKKMKISVIGVAGPGDPLANPETFEFFKKAKKKFPNLIKCLSTNGLLLPEKSEELKKLGINTITVTINAIDPKIGKKIYSYVFYHGKKYTGEKAFKILLKNQLEGIEKVSDKICVKVNTVLIPGLNDKEIVKIAKTVKKKGASMMNIIPLIPLGKMSNYRRPTCEELEKARKEAEKIIPVFRACSQCRADAYGIPGGKDKHLGMTPWSHY</sequence>
<evidence type="ECO:0000256" key="2">
    <source>
        <dbReference type="ARBA" id="ARBA00003522"/>
    </source>
</evidence>
<comment type="function">
    <text evidence="2">Involved in the biosynthesis of the iron-molybdenum cofactor (FeMo-co or M-cluster) found in the dinitrogenase enzyme of the nitrogenase complex in nitrogen-fixing microorganisms. NifB catalyzes the crucial step of radical SAM-dependent carbide insertion that occurs concomitant with the insertion of a 9th sulfur and the rearrangement/coupling of two [4Fe-4S] clusters into a [8Fe-9S-C] cluster, the precursor to the M-cluster.</text>
</comment>
<dbReference type="KEGG" id="mfv:Mfer_1182"/>
<dbReference type="SFLD" id="SFLDG01067">
    <property type="entry name" value="SPASM/twitch_domain_containing"/>
    <property type="match status" value="1"/>
</dbReference>
<evidence type="ECO:0000256" key="9">
    <source>
        <dbReference type="ARBA" id="ARBA00023004"/>
    </source>
</evidence>
<dbReference type="PANTHER" id="PTHR43787">
    <property type="entry name" value="FEMO COFACTOR BIOSYNTHESIS PROTEIN NIFB-RELATED"/>
    <property type="match status" value="1"/>
</dbReference>
<keyword evidence="8" id="KW-0479">Metal-binding</keyword>
<comment type="cofactor">
    <cofactor evidence="1">
        <name>[4Fe-4S] cluster</name>
        <dbReference type="ChEBI" id="CHEBI:49883"/>
    </cofactor>
</comment>
<dbReference type="InterPro" id="IPR007197">
    <property type="entry name" value="rSAM"/>
</dbReference>
<dbReference type="SMART" id="SM00729">
    <property type="entry name" value="Elp3"/>
    <property type="match status" value="1"/>
</dbReference>
<dbReference type="SUPFAM" id="SSF102114">
    <property type="entry name" value="Radical SAM enzymes"/>
    <property type="match status" value="1"/>
</dbReference>
<gene>
    <name evidence="16" type="ordered locus">Mfer_1182</name>
</gene>
<organism evidence="16 17">
    <name type="scientific">Methanothermus fervidus (strain ATCC 43054 / DSM 2088 / JCM 10308 / V24 S)</name>
    <dbReference type="NCBI Taxonomy" id="523846"/>
    <lineage>
        <taxon>Archaea</taxon>
        <taxon>Methanobacteriati</taxon>
        <taxon>Methanobacteriota</taxon>
        <taxon>Methanomada group</taxon>
        <taxon>Methanobacteria</taxon>
        <taxon>Methanobacteriales</taxon>
        <taxon>Methanothermaceae</taxon>
        <taxon>Methanothermus</taxon>
    </lineage>
</organism>
<keyword evidence="9" id="KW-0408">Iron</keyword>
<keyword evidence="7" id="KW-0949">S-adenosyl-L-methionine</keyword>
<dbReference type="AlphaFoldDB" id="E3GWP9"/>
<dbReference type="Proteomes" id="UP000002315">
    <property type="component" value="Chromosome"/>
</dbReference>
<comment type="pathway">
    <text evidence="3">Cofactor biosynthesis; Fe-Mo cofactor biosynthesis.</text>
</comment>
<dbReference type="EMBL" id="CP002278">
    <property type="protein sequence ID" value="ADP77968.1"/>
    <property type="molecule type" value="Genomic_DNA"/>
</dbReference>
<protein>
    <recommendedName>
        <fullName evidence="5">FeMo cofactor biosynthesis protein NifB</fullName>
    </recommendedName>
    <alternativeName>
        <fullName evidence="14">Nitrogenase cofactor maturase NifB</fullName>
    </alternativeName>
    <alternativeName>
        <fullName evidence="13">Radical SAM assemblase NifB</fullName>
    </alternativeName>
</protein>
<dbReference type="PROSITE" id="PS51918">
    <property type="entry name" value="RADICAL_SAM"/>
    <property type="match status" value="1"/>
</dbReference>
<evidence type="ECO:0000313" key="17">
    <source>
        <dbReference type="Proteomes" id="UP000002315"/>
    </source>
</evidence>
<proteinExistence type="inferred from homology"/>
<dbReference type="STRING" id="523846.Mfer_1182"/>
<comment type="similarity">
    <text evidence="4">Belongs to the radical SAM superfamily. NifB family.</text>
</comment>
<keyword evidence="17" id="KW-1185">Reference proteome</keyword>